<keyword evidence="3" id="KW-1185">Reference proteome</keyword>
<protein>
    <submittedName>
        <fullName evidence="2">Uncharacterized protein</fullName>
    </submittedName>
</protein>
<organism evidence="2 3">
    <name type="scientific">Paraburkholderia ultramafica</name>
    <dbReference type="NCBI Taxonomy" id="1544867"/>
    <lineage>
        <taxon>Bacteria</taxon>
        <taxon>Pseudomonadati</taxon>
        <taxon>Pseudomonadota</taxon>
        <taxon>Betaproteobacteria</taxon>
        <taxon>Burkholderiales</taxon>
        <taxon>Burkholderiaceae</taxon>
        <taxon>Paraburkholderia</taxon>
    </lineage>
</organism>
<dbReference type="PROSITE" id="PS51318">
    <property type="entry name" value="TAT"/>
    <property type="match status" value="1"/>
</dbReference>
<dbReference type="InterPro" id="IPR006311">
    <property type="entry name" value="TAT_signal"/>
</dbReference>
<proteinExistence type="predicted"/>
<name>A0A6S7AUQ6_9BURK</name>
<accession>A0A6S7AUQ6</accession>
<feature type="chain" id="PRO_5028875743" evidence="1">
    <location>
        <begin position="29"/>
        <end position="148"/>
    </location>
</feature>
<feature type="signal peptide" evidence="1">
    <location>
        <begin position="1"/>
        <end position="28"/>
    </location>
</feature>
<dbReference type="Proteomes" id="UP000494365">
    <property type="component" value="Unassembled WGS sequence"/>
</dbReference>
<dbReference type="AlphaFoldDB" id="A0A6S7AUQ6"/>
<dbReference type="EMBL" id="CADIKK010000002">
    <property type="protein sequence ID" value="CAB3777842.1"/>
    <property type="molecule type" value="Genomic_DNA"/>
</dbReference>
<evidence type="ECO:0000313" key="3">
    <source>
        <dbReference type="Proteomes" id="UP000494365"/>
    </source>
</evidence>
<reference evidence="2 3" key="1">
    <citation type="submission" date="2020-04" db="EMBL/GenBank/DDBJ databases">
        <authorList>
            <person name="De Canck E."/>
        </authorList>
    </citation>
    <scope>NUCLEOTIDE SEQUENCE [LARGE SCALE GENOMIC DNA]</scope>
    <source>
        <strain evidence="2 3">LMG 28614</strain>
    </source>
</reference>
<evidence type="ECO:0000256" key="1">
    <source>
        <dbReference type="SAM" id="SignalP"/>
    </source>
</evidence>
<gene>
    <name evidence="2" type="ORF">LMG28614_00475</name>
</gene>
<sequence>MTQNMRRRTLLAGALAAAGLSGATRVDAQGGKLKIALVLKSLTDPYTVAMADAAQNYQQHYASQFGLTIRGTVTTGCAFQSCASRGLAGDIRKHAKLDGWLRKLMGIDMSMSALSSGMQMEMTWPCMTRCAIGQQHAPAMTLSNNAAG</sequence>
<keyword evidence="1" id="KW-0732">Signal</keyword>
<evidence type="ECO:0000313" key="2">
    <source>
        <dbReference type="EMBL" id="CAB3777842.1"/>
    </source>
</evidence>